<dbReference type="Pfam" id="PF01661">
    <property type="entry name" value="Macro"/>
    <property type="match status" value="1"/>
</dbReference>
<organism evidence="2 3">
    <name type="scientific">Escherichia phage vB_EcoM-VpaE1</name>
    <dbReference type="NCBI Taxonomy" id="1555238"/>
    <lineage>
        <taxon>Viruses</taxon>
        <taxon>Duplodnaviria</taxon>
        <taxon>Heunggongvirae</taxon>
        <taxon>Uroviricota</taxon>
        <taxon>Caudoviricetes</taxon>
        <taxon>Andersonviridae</taxon>
        <taxon>Ounavirinae</taxon>
        <taxon>Felixounavirus</taxon>
        <taxon>Felixounavirus VpaE1</taxon>
    </lineage>
</organism>
<dbReference type="GeneID" id="24722010"/>
<protein>
    <submittedName>
        <fullName evidence="2">Putative phosphatase</fullName>
    </submittedName>
</protein>
<gene>
    <name evidence="2" type="ORF">VpaE1_013</name>
</gene>
<keyword evidence="3" id="KW-1185">Reference proteome</keyword>
<dbReference type="InterPro" id="IPR043472">
    <property type="entry name" value="Macro_dom-like"/>
</dbReference>
<dbReference type="SUPFAM" id="SSF52949">
    <property type="entry name" value="Macro domain-like"/>
    <property type="match status" value="1"/>
</dbReference>
<dbReference type="SMART" id="SM00506">
    <property type="entry name" value="A1pp"/>
    <property type="match status" value="1"/>
</dbReference>
<dbReference type="Proteomes" id="UP000030212">
    <property type="component" value="Genome"/>
</dbReference>
<dbReference type="OrthoDB" id="6711at10239"/>
<evidence type="ECO:0000259" key="1">
    <source>
        <dbReference type="PROSITE" id="PS51154"/>
    </source>
</evidence>
<proteinExistence type="predicted"/>
<dbReference type="EMBL" id="KM657822">
    <property type="protein sequence ID" value="AIW02273.1"/>
    <property type="molecule type" value="Genomic_DNA"/>
</dbReference>
<dbReference type="PROSITE" id="PS51154">
    <property type="entry name" value="MACRO"/>
    <property type="match status" value="1"/>
</dbReference>
<dbReference type="RefSeq" id="YP_009147282.1">
    <property type="nucleotide sequence ID" value="NC_027337.1"/>
</dbReference>
<name>A0A0A0RKC3_9CAUD</name>
<dbReference type="GO" id="GO:0140291">
    <property type="term" value="P:peptidyl-glutamate ADP-deribosylation"/>
    <property type="evidence" value="ECO:0007669"/>
    <property type="project" value="TreeGrafter"/>
</dbReference>
<evidence type="ECO:0000313" key="3">
    <source>
        <dbReference type="Proteomes" id="UP000030212"/>
    </source>
</evidence>
<dbReference type="KEGG" id="vg:24722010"/>
<dbReference type="PANTHER" id="PTHR12521">
    <property type="entry name" value="PROTEIN C6ORF130"/>
    <property type="match status" value="1"/>
</dbReference>
<dbReference type="PANTHER" id="PTHR12521:SF0">
    <property type="entry name" value="ADP-RIBOSE GLYCOHYDROLASE OARD1"/>
    <property type="match status" value="1"/>
</dbReference>
<dbReference type="InterPro" id="IPR002589">
    <property type="entry name" value="Macro_dom"/>
</dbReference>
<sequence length="261" mass="28931">MGIVKIINGDIFAAFDKGKFDIIGHGCNCMNLMGAGIADKISKLYPKAYETDTEVYLYAGGIGHKPCENLLGNFSVARLEQGRIANLYTQLKTGKDARYSALESSLKQLNRYCEVNQLKKVGLPMIGAGIGGLDPQAVTVIINQVMKSVDVYLYVYEGEMYHKLRSGWKNYCEPEYFAGVAVFTDNAVTLFRRRKGKIHQSNPPVEKMSLSNALVTHLSKSNHRIAVTFGSDADAYIYARTDEDIETVFSSPEVTFLDAKN</sequence>
<reference evidence="2 3" key="1">
    <citation type="submission" date="2014-09" db="EMBL/GenBank/DDBJ databases">
        <title>Genome of Escherichia coli infecting bacteriophage vB_EcoM-VpaE1.</title>
        <authorList>
            <person name="Truncaite L."/>
            <person name="Simoliunas E."/>
            <person name="Zajanckauskaite A."/>
            <person name="Kaliniene L."/>
            <person name="Vilkaityte M."/>
            <person name="Meskys R."/>
        </authorList>
    </citation>
    <scope>NUCLEOTIDE SEQUENCE [LARGE SCALE GENOMIC DNA]</scope>
    <source>
        <strain evidence="2">VpaE1</strain>
    </source>
</reference>
<feature type="domain" description="Macro" evidence="1">
    <location>
        <begin position="1"/>
        <end position="172"/>
    </location>
</feature>
<dbReference type="InterPro" id="IPR050892">
    <property type="entry name" value="ADP-ribose_metab_enzymes"/>
</dbReference>
<accession>A0A0A0RKC3</accession>
<evidence type="ECO:0000313" key="2">
    <source>
        <dbReference type="EMBL" id="AIW02273.1"/>
    </source>
</evidence>
<dbReference type="Gene3D" id="3.40.220.10">
    <property type="entry name" value="Leucine Aminopeptidase, subunit E, domain 1"/>
    <property type="match status" value="1"/>
</dbReference>